<protein>
    <recommendedName>
        <fullName evidence="6">B box-type domain-containing protein</fullName>
    </recommendedName>
</protein>
<keyword evidence="8" id="KW-1185">Reference proteome</keyword>
<dbReference type="GO" id="GO:0005654">
    <property type="term" value="C:nucleoplasm"/>
    <property type="evidence" value="ECO:0007669"/>
    <property type="project" value="TreeGrafter"/>
</dbReference>
<sequence length="355" mass="39891">MSFKYLQDGYAMAASEIPSLEKGTDEEDAKNCFACMESKLNSEAGLFCKDCTHFYCSSCVNKHDIFFQRHKLSCDYDTDKRGMIGASAKANMSENCEKIQLITVSKFTSKTSEYVSAQDCPTAENILRKCDMHPSQDLIAVCEEKGLLCCSICMADHSGCKHDDLSLVAKGCQQVPAFSNLPFELKDMLSLLENTMLELSEEMELFDRNADAVKKNIQDCSYMIARLINNLQGQTCNDVETINTSRARELLAKKKSCESLHFKLESISNVVAVSTVDDTTAFIGHTKGNSLLYRARSLIREIEGRLRCGIKFHADTEIHEMLSKKQFFGAVESFELTFAEASKSEENITMDYSWF</sequence>
<reference evidence="7" key="1">
    <citation type="journal article" date="2019" name="bioRxiv">
        <title>The Genome of the Zebra Mussel, Dreissena polymorpha: A Resource for Invasive Species Research.</title>
        <authorList>
            <person name="McCartney M.A."/>
            <person name="Auch B."/>
            <person name="Kono T."/>
            <person name="Mallez S."/>
            <person name="Zhang Y."/>
            <person name="Obille A."/>
            <person name="Becker A."/>
            <person name="Abrahante J.E."/>
            <person name="Garbe J."/>
            <person name="Badalamenti J.P."/>
            <person name="Herman A."/>
            <person name="Mangelson H."/>
            <person name="Liachko I."/>
            <person name="Sullivan S."/>
            <person name="Sone E.D."/>
            <person name="Koren S."/>
            <person name="Silverstein K.A.T."/>
            <person name="Beckman K.B."/>
            <person name="Gohl D.M."/>
        </authorList>
    </citation>
    <scope>NUCLEOTIDE SEQUENCE</scope>
    <source>
        <strain evidence="7">Duluth1</strain>
        <tissue evidence="7">Whole animal</tissue>
    </source>
</reference>
<dbReference type="EMBL" id="JAIWYP010000003">
    <property type="protein sequence ID" value="KAH3858455.1"/>
    <property type="molecule type" value="Genomic_DNA"/>
</dbReference>
<dbReference type="InterPro" id="IPR017907">
    <property type="entry name" value="Znf_RING_CS"/>
</dbReference>
<reference evidence="7" key="2">
    <citation type="submission" date="2020-11" db="EMBL/GenBank/DDBJ databases">
        <authorList>
            <person name="McCartney M.A."/>
            <person name="Auch B."/>
            <person name="Kono T."/>
            <person name="Mallez S."/>
            <person name="Becker A."/>
            <person name="Gohl D.M."/>
            <person name="Silverstein K.A.T."/>
            <person name="Koren S."/>
            <person name="Bechman K.B."/>
            <person name="Herman A."/>
            <person name="Abrahante J.E."/>
            <person name="Garbe J."/>
        </authorList>
    </citation>
    <scope>NUCLEOTIDE SEQUENCE</scope>
    <source>
        <strain evidence="7">Duluth1</strain>
        <tissue evidence="7">Whole animal</tissue>
    </source>
</reference>
<dbReference type="InterPro" id="IPR000315">
    <property type="entry name" value="Znf_B-box"/>
</dbReference>
<dbReference type="Gene3D" id="3.30.160.60">
    <property type="entry name" value="Classic Zinc Finger"/>
    <property type="match status" value="1"/>
</dbReference>
<dbReference type="GO" id="GO:0061630">
    <property type="term" value="F:ubiquitin protein ligase activity"/>
    <property type="evidence" value="ECO:0007669"/>
    <property type="project" value="TreeGrafter"/>
</dbReference>
<dbReference type="PROSITE" id="PS00518">
    <property type="entry name" value="ZF_RING_1"/>
    <property type="match status" value="1"/>
</dbReference>
<evidence type="ECO:0000313" key="7">
    <source>
        <dbReference type="EMBL" id="KAH3858455.1"/>
    </source>
</evidence>
<dbReference type="PROSITE" id="PS50119">
    <property type="entry name" value="ZF_BBOX"/>
    <property type="match status" value="1"/>
</dbReference>
<feature type="coiled-coil region" evidence="5">
    <location>
        <begin position="189"/>
        <end position="216"/>
    </location>
</feature>
<proteinExistence type="predicted"/>
<evidence type="ECO:0000256" key="1">
    <source>
        <dbReference type="ARBA" id="ARBA00022723"/>
    </source>
</evidence>
<evidence type="ECO:0000256" key="2">
    <source>
        <dbReference type="ARBA" id="ARBA00022771"/>
    </source>
</evidence>
<dbReference type="Proteomes" id="UP000828390">
    <property type="component" value="Unassembled WGS sequence"/>
</dbReference>
<dbReference type="InterPro" id="IPR047153">
    <property type="entry name" value="TRIM45/56/19-like"/>
</dbReference>
<keyword evidence="3" id="KW-0862">Zinc</keyword>
<dbReference type="PANTHER" id="PTHR25462:SF296">
    <property type="entry name" value="MEIOTIC P26, ISOFORM F"/>
    <property type="match status" value="1"/>
</dbReference>
<dbReference type="PANTHER" id="PTHR25462">
    <property type="entry name" value="BONUS, ISOFORM C-RELATED"/>
    <property type="match status" value="1"/>
</dbReference>
<keyword evidence="1" id="KW-0479">Metal-binding</keyword>
<dbReference type="GO" id="GO:0008270">
    <property type="term" value="F:zinc ion binding"/>
    <property type="evidence" value="ECO:0007669"/>
    <property type="project" value="UniProtKB-KW"/>
</dbReference>
<evidence type="ECO:0000313" key="8">
    <source>
        <dbReference type="Proteomes" id="UP000828390"/>
    </source>
</evidence>
<evidence type="ECO:0000259" key="6">
    <source>
        <dbReference type="PROSITE" id="PS50119"/>
    </source>
</evidence>
<gene>
    <name evidence="7" type="ORF">DPMN_101078</name>
</gene>
<accession>A0A9D4LGY2</accession>
<comment type="caution">
    <text evidence="7">The sequence shown here is derived from an EMBL/GenBank/DDBJ whole genome shotgun (WGS) entry which is preliminary data.</text>
</comment>
<dbReference type="AlphaFoldDB" id="A0A9D4LGY2"/>
<evidence type="ECO:0000256" key="3">
    <source>
        <dbReference type="ARBA" id="ARBA00022833"/>
    </source>
</evidence>
<keyword evidence="5" id="KW-0175">Coiled coil</keyword>
<name>A0A9D4LGY2_DREPO</name>
<evidence type="ECO:0000256" key="5">
    <source>
        <dbReference type="SAM" id="Coils"/>
    </source>
</evidence>
<evidence type="ECO:0000256" key="4">
    <source>
        <dbReference type="PROSITE-ProRule" id="PRU00024"/>
    </source>
</evidence>
<feature type="domain" description="B box-type" evidence="6">
    <location>
        <begin position="30"/>
        <end position="72"/>
    </location>
</feature>
<keyword evidence="2 4" id="KW-0863">Zinc-finger</keyword>
<organism evidence="7 8">
    <name type="scientific">Dreissena polymorpha</name>
    <name type="common">Zebra mussel</name>
    <name type="synonym">Mytilus polymorpha</name>
    <dbReference type="NCBI Taxonomy" id="45954"/>
    <lineage>
        <taxon>Eukaryota</taxon>
        <taxon>Metazoa</taxon>
        <taxon>Spiralia</taxon>
        <taxon>Lophotrochozoa</taxon>
        <taxon>Mollusca</taxon>
        <taxon>Bivalvia</taxon>
        <taxon>Autobranchia</taxon>
        <taxon>Heteroconchia</taxon>
        <taxon>Euheterodonta</taxon>
        <taxon>Imparidentia</taxon>
        <taxon>Neoheterodontei</taxon>
        <taxon>Myida</taxon>
        <taxon>Dreissenoidea</taxon>
        <taxon>Dreissenidae</taxon>
        <taxon>Dreissena</taxon>
    </lineage>
</organism>